<dbReference type="RefSeq" id="WP_313981972.1">
    <property type="nucleotide sequence ID" value="NZ_BKCN01000018.1"/>
</dbReference>
<reference evidence="2 3" key="1">
    <citation type="submission" date="2019-09" db="EMBL/GenBank/DDBJ databases">
        <title>NBRP : Genome information of microbial organism related human and environment.</title>
        <authorList>
            <person name="Hattori M."/>
            <person name="Oshima K."/>
            <person name="Inaba H."/>
            <person name="Suda W."/>
            <person name="Sakamoto M."/>
            <person name="Iino T."/>
            <person name="Kitahara M."/>
            <person name="Oshida Y."/>
            <person name="Iida T."/>
            <person name="Kudo T."/>
            <person name="Itoh T."/>
            <person name="Ohkuma M."/>
        </authorList>
    </citation>
    <scope>NUCLEOTIDE SEQUENCE [LARGE SCALE GENOMIC DNA]</scope>
    <source>
        <strain evidence="2 3">Q-1</strain>
    </source>
</reference>
<dbReference type="Proteomes" id="UP000324996">
    <property type="component" value="Unassembled WGS sequence"/>
</dbReference>
<keyword evidence="1" id="KW-1133">Transmembrane helix</keyword>
<protein>
    <submittedName>
        <fullName evidence="2">Uncharacterized protein</fullName>
    </submittedName>
</protein>
<name>A0A5A7NAJ0_9PROT</name>
<feature type="transmembrane region" description="Helical" evidence="1">
    <location>
        <begin position="19"/>
        <end position="39"/>
    </location>
</feature>
<evidence type="ECO:0000313" key="3">
    <source>
        <dbReference type="Proteomes" id="UP000324996"/>
    </source>
</evidence>
<proteinExistence type="predicted"/>
<dbReference type="AlphaFoldDB" id="A0A5A7NAJ0"/>
<accession>A0A5A7NAJ0</accession>
<comment type="caution">
    <text evidence="2">The sequence shown here is derived from an EMBL/GenBank/DDBJ whole genome shotgun (WGS) entry which is preliminary data.</text>
</comment>
<evidence type="ECO:0000256" key="1">
    <source>
        <dbReference type="SAM" id="Phobius"/>
    </source>
</evidence>
<dbReference type="EMBL" id="BKCN01000018">
    <property type="protein sequence ID" value="GER05118.1"/>
    <property type="molecule type" value="Genomic_DNA"/>
</dbReference>
<organism evidence="2 3">
    <name type="scientific">Iodidimonas nitroreducens</name>
    <dbReference type="NCBI Taxonomy" id="1236968"/>
    <lineage>
        <taxon>Bacteria</taxon>
        <taxon>Pseudomonadati</taxon>
        <taxon>Pseudomonadota</taxon>
        <taxon>Alphaproteobacteria</taxon>
        <taxon>Iodidimonadales</taxon>
        <taxon>Iodidimonadaceae</taxon>
        <taxon>Iodidimonas</taxon>
    </lineage>
</organism>
<sequence length="40" mass="4190">MCTQQNQPSDAPISLTDRFLNAAAVILAALCGLAINSLMI</sequence>
<keyword evidence="1" id="KW-0472">Membrane</keyword>
<gene>
    <name evidence="2" type="ORF">JCM17846_28000</name>
</gene>
<evidence type="ECO:0000313" key="2">
    <source>
        <dbReference type="EMBL" id="GER05118.1"/>
    </source>
</evidence>
<keyword evidence="3" id="KW-1185">Reference proteome</keyword>
<keyword evidence="1" id="KW-0812">Transmembrane</keyword>